<dbReference type="AlphaFoldDB" id="A0A0A9AKQ8"/>
<organism evidence="1">
    <name type="scientific">Arundo donax</name>
    <name type="common">Giant reed</name>
    <name type="synonym">Donax arundinaceus</name>
    <dbReference type="NCBI Taxonomy" id="35708"/>
    <lineage>
        <taxon>Eukaryota</taxon>
        <taxon>Viridiplantae</taxon>
        <taxon>Streptophyta</taxon>
        <taxon>Embryophyta</taxon>
        <taxon>Tracheophyta</taxon>
        <taxon>Spermatophyta</taxon>
        <taxon>Magnoliopsida</taxon>
        <taxon>Liliopsida</taxon>
        <taxon>Poales</taxon>
        <taxon>Poaceae</taxon>
        <taxon>PACMAD clade</taxon>
        <taxon>Arundinoideae</taxon>
        <taxon>Arundineae</taxon>
        <taxon>Arundo</taxon>
    </lineage>
</organism>
<accession>A0A0A9AKQ8</accession>
<reference evidence="1" key="1">
    <citation type="submission" date="2014-09" db="EMBL/GenBank/DDBJ databases">
        <authorList>
            <person name="Magalhaes I.L.F."/>
            <person name="Oliveira U."/>
            <person name="Santos F.R."/>
            <person name="Vidigal T.H.D.A."/>
            <person name="Brescovit A.D."/>
            <person name="Santos A.J."/>
        </authorList>
    </citation>
    <scope>NUCLEOTIDE SEQUENCE</scope>
    <source>
        <tissue evidence="1">Shoot tissue taken approximately 20 cm above the soil surface</tissue>
    </source>
</reference>
<reference evidence="1" key="2">
    <citation type="journal article" date="2015" name="Data Brief">
        <title>Shoot transcriptome of the giant reed, Arundo donax.</title>
        <authorList>
            <person name="Barrero R.A."/>
            <person name="Guerrero F.D."/>
            <person name="Moolhuijzen P."/>
            <person name="Goolsby J.A."/>
            <person name="Tidwell J."/>
            <person name="Bellgard S.E."/>
            <person name="Bellgard M.I."/>
        </authorList>
    </citation>
    <scope>NUCLEOTIDE SEQUENCE</scope>
    <source>
        <tissue evidence="1">Shoot tissue taken approximately 20 cm above the soil surface</tissue>
    </source>
</reference>
<dbReference type="EMBL" id="GBRH01246154">
    <property type="protein sequence ID" value="JAD51741.1"/>
    <property type="molecule type" value="Transcribed_RNA"/>
</dbReference>
<proteinExistence type="predicted"/>
<protein>
    <submittedName>
        <fullName evidence="1">Uncharacterized protein</fullName>
    </submittedName>
</protein>
<name>A0A0A9AKQ8_ARUDO</name>
<evidence type="ECO:0000313" key="1">
    <source>
        <dbReference type="EMBL" id="JAD51741.1"/>
    </source>
</evidence>
<sequence>MPSSTIFSSSFFPFFEESIILFRRTEGDMIQYHIIITEHNPGLPSTNNTQLSIANCFTPQPSV</sequence>